<comment type="caution">
    <text evidence="2">The sequence shown here is derived from an EMBL/GenBank/DDBJ whole genome shotgun (WGS) entry which is preliminary data.</text>
</comment>
<proteinExistence type="predicted"/>
<organism evidence="2 3">
    <name type="scientific">Arcicella rigui</name>
    <dbReference type="NCBI Taxonomy" id="797020"/>
    <lineage>
        <taxon>Bacteria</taxon>
        <taxon>Pseudomonadati</taxon>
        <taxon>Bacteroidota</taxon>
        <taxon>Cytophagia</taxon>
        <taxon>Cytophagales</taxon>
        <taxon>Flectobacillaceae</taxon>
        <taxon>Arcicella</taxon>
    </lineage>
</organism>
<evidence type="ECO:0000256" key="1">
    <source>
        <dbReference type="SAM" id="SignalP"/>
    </source>
</evidence>
<feature type="signal peptide" evidence="1">
    <location>
        <begin position="1"/>
        <end position="20"/>
    </location>
</feature>
<keyword evidence="3" id="KW-1185">Reference proteome</keyword>
<evidence type="ECO:0000313" key="2">
    <source>
        <dbReference type="EMBL" id="MEA5141873.1"/>
    </source>
</evidence>
<dbReference type="Proteomes" id="UP001302949">
    <property type="component" value="Unassembled WGS sequence"/>
</dbReference>
<name>A0ABU5QG76_9BACT</name>
<keyword evidence="1" id="KW-0732">Signal</keyword>
<accession>A0ABU5QG76</accession>
<gene>
    <name evidence="2" type="ORF">VB248_22140</name>
</gene>
<evidence type="ECO:0000313" key="3">
    <source>
        <dbReference type="Proteomes" id="UP001302949"/>
    </source>
</evidence>
<dbReference type="EMBL" id="JAYFUM010000034">
    <property type="protein sequence ID" value="MEA5141873.1"/>
    <property type="molecule type" value="Genomic_DNA"/>
</dbReference>
<reference evidence="2 3" key="1">
    <citation type="submission" date="2023-12" db="EMBL/GenBank/DDBJ databases">
        <title>Novel species of the genus Arcicella isolated from rivers.</title>
        <authorList>
            <person name="Lu H."/>
        </authorList>
    </citation>
    <scope>NUCLEOTIDE SEQUENCE [LARGE SCALE GENOMIC DNA]</scope>
    <source>
        <strain evidence="2 3">KCTC 23307</strain>
    </source>
</reference>
<sequence>MKQKILFCLFFFSSQYLANAQFNFSEFNLGLRLQKTQNLYWENGLSLDFSNDFLLNRKIHLKGSYVSSSLGSAIGSNAIHQESFIVGAEYRIRHLKRLQGLVGLNTGYFRANYEEDMFKILPHESMLLSVETGISYHFDAPYAFTLSTGYNIINGNGISTPGTLFPVFYQFSMFYSLKH</sequence>
<protein>
    <recommendedName>
        <fullName evidence="4">Outer membrane protein beta-barrel domain-containing protein</fullName>
    </recommendedName>
</protein>
<feature type="chain" id="PRO_5047376902" description="Outer membrane protein beta-barrel domain-containing protein" evidence="1">
    <location>
        <begin position="21"/>
        <end position="179"/>
    </location>
</feature>
<evidence type="ECO:0008006" key="4">
    <source>
        <dbReference type="Google" id="ProtNLM"/>
    </source>
</evidence>
<dbReference type="RefSeq" id="WP_323299027.1">
    <property type="nucleotide sequence ID" value="NZ_JAYFUM010000034.1"/>
</dbReference>